<dbReference type="Gene3D" id="3.40.366.10">
    <property type="entry name" value="Malonyl-Coenzyme A Acyl Carrier Protein, domain 2"/>
    <property type="match status" value="2"/>
</dbReference>
<dbReference type="PROSITE" id="PS50075">
    <property type="entry name" value="CARRIER"/>
    <property type="match status" value="2"/>
</dbReference>
<dbReference type="InterPro" id="IPR036291">
    <property type="entry name" value="NAD(P)-bd_dom_sf"/>
</dbReference>
<protein>
    <submittedName>
        <fullName evidence="14">SDR family NAD(P)-dependent oxidoreductase</fullName>
    </submittedName>
</protein>
<evidence type="ECO:0000256" key="1">
    <source>
        <dbReference type="ARBA" id="ARBA00001957"/>
    </source>
</evidence>
<evidence type="ECO:0000313" key="15">
    <source>
        <dbReference type="Proteomes" id="UP001164439"/>
    </source>
</evidence>
<feature type="region of interest" description="Disordered" evidence="10">
    <location>
        <begin position="3111"/>
        <end position="3148"/>
    </location>
</feature>
<evidence type="ECO:0000256" key="4">
    <source>
        <dbReference type="ARBA" id="ARBA00022553"/>
    </source>
</evidence>
<evidence type="ECO:0000256" key="2">
    <source>
        <dbReference type="ARBA" id="ARBA00004792"/>
    </source>
</evidence>
<dbReference type="InterPro" id="IPR057326">
    <property type="entry name" value="KR_dom"/>
</dbReference>
<evidence type="ECO:0000259" key="12">
    <source>
        <dbReference type="PROSITE" id="PS52004"/>
    </source>
</evidence>
<evidence type="ECO:0000256" key="9">
    <source>
        <dbReference type="PROSITE-ProRule" id="PRU01363"/>
    </source>
</evidence>
<dbReference type="Gene3D" id="1.10.1200.10">
    <property type="entry name" value="ACP-like"/>
    <property type="match status" value="2"/>
</dbReference>
<keyword evidence="15" id="KW-1185">Reference proteome</keyword>
<keyword evidence="8" id="KW-0012">Acyltransferase</keyword>
<dbReference type="InterPro" id="IPR014031">
    <property type="entry name" value="Ketoacyl_synth_C"/>
</dbReference>
<dbReference type="InterPro" id="IPR020807">
    <property type="entry name" value="PKS_DH"/>
</dbReference>
<evidence type="ECO:0000256" key="5">
    <source>
        <dbReference type="ARBA" id="ARBA00022679"/>
    </source>
</evidence>
<dbReference type="InterPro" id="IPR020841">
    <property type="entry name" value="PKS_Beta-ketoAc_synthase_dom"/>
</dbReference>
<dbReference type="Pfam" id="PF00550">
    <property type="entry name" value="PP-binding"/>
    <property type="match status" value="2"/>
</dbReference>
<sequence length="3336" mass="347972">MTTSTGNDQHDKVVAALRASLTEAERLRKQNRQLRAAAREPIAIVAMACRYPGGVRSPEDLWHLVETGTDAVSAFPADRGWDLDALYDPDPDRPGTSYVREGGFLYDATDFDADLFGISPREALAMDPQQRLLLEASWELLERAGIDPADLRGRPVGTFVGGGHSGYGTTGAPLPEGAEGYALTGSTSSVMSGRVAYTFGFEGPAVTVDTACSSSLVALHMAVQALRNGECEMALAGGSAVMSTPFGFIEFSRQRGLAADGRCKAFAAAADGTGWGEGVGVLLLERLSDARRNGHQVLAVVRGSAVNQDGASNGLTAPNGPSQQRVIRAALTNAGLNATEVDAVEAHGTGTALGDPIEAHALLETYGQGRSAERPLRLGSVKSNIGHTQYAAGVAGVIKMVMAMRAGVLPRTLHVDAPTPHVDWASGAVEVLTQALPWERHDQPRRSAVSAFGISGTNSHVILEEVPEEETQERSAPGSGVLPWVLSAGSAEALRAQAEQLSPVAGALEPVDVGWSLATSRAGLGHRAVVWGPGREDLTAGLAGVASPGGLVEGRLAVLFTGQGAQRVRMGAELAAEFPLFAQVLGEVCAAFEGLLPEPLAEVLAGGSDLLDQTVFTQAGLFAVEVALYRLVESWGVRPDFVMGHSIGELVAAYVAGVFSLEDACRLVAARGGLMQALPEGGAMLAVQSGPDEIGDLLGSVDLAAVNGPSSVVVSGREADIEAVRQRLTGVKTRRLSVSHAFHSSLMEPMLADFEQVAATITYAEPRIPVVSNLSGRVAGKEIRTPAYWVRHVREAVRFADGVAALAEAGVTKFLELGPDATLTAMAAESAEGLFLPATRRDHNEVETFTTAISRLWASGVDVNWRALYEGRNPRRVDLPTYPFQRDRYWLDGPRTPAAHPTDAEETRFWEAVEREDATALAKALDTDHDGALRDALPALAAWRRRRREQRVVDELRYSVTWRPLPPTEATATGRWLVAVPEDADSAATAVLAALTAAGIEPVTLSMPLSGEGLEERLAEPGYATAAFTGVLSLLACDPAATTPDADGLAPAVTATLALLRALTAAGTDAPLWCATRGAVTATPSDAAPDAGGAAIWGLGRVVGLELPDLWGGLVDLPASLDERTGRLLASALLGAGGEDQVAVRAAGLVARRFVRAPGSVRVEGAWPPRGTVLITGGTGALGAHVARSLADAGAEHLLLLSRRGPEAPGADALAGELRATGARVTVTACDAADRDRLAEVLAAVPEELPLTAVVHTAGIVEDGVAASLTEESLRRVLRPKTAAAHHLHELTADHDLAAFVLFSSVSGTVGTLGQAAYAAANASLDALAARRRAAGLPATSVAWGPWAGAGMAGERIVESGVRRAGLVPLDPGRAVAALRRAVLGGTDPAGAVAVVDVEWARFAAAFTGNRPSPLLADLAEVPKVSGGDRPAGAEDLAARLAALPARDRERAVVEVVRGHVAGALGHASAQRVDPERPFKELGFDSLTAVDLRNRLIAHTGLRLPTTLVFDYPSTGALGRHLLTLLVPDATEGNADAVPAGEQVADDDPVVIIGMSCRLPGGVESPEALWELLADGRDAITPCPDDRGWDIEDYYDPDPERPGSTYGREGGFMTGADTFDAAFFGISPREALAMDPQQRLLLETSWETIERAGIDPQRLRGSRTGVFVGLVAFDYAHAYGPGQEDLEGFLGIGNSASVASGRVAYALGLEGQAITVDTACSSSLVTLHLAAQALRSGECTLALAGGVTVLPSPSIFLEFSRQRGLSADGRCRAFSSDANGFAPAEGVGMLLLERLSDARRNGHRVLAVVKGTAINQDGASNGLTAPNGPSQQRVIRAALTAAGLASADVDAVEAHGTGTTLGDPIEAQALLATYGQGRSAGRPLWLGSVKSNLGHTQAAAGVTGVIKMVLAMRQGVLPKTLHVDTPTAHVDWDSGDVALLTEATPWPETGRARRAGVSSFGISGTNAHVILEAPEDVPSEPAPIAGEPVWRGGTPPWTLSARDADALRAQAARLADRLSGTARLSGTDQLSETGRLPGTDPADVSFALLTRRAALEHRAVLLGPDPVGTARSLAEGTDAPAGLVVTGRAKPAAGVTFVFPGQGSQWLGMGRELLLASPVFAARIAECEAALAPFVEWRLTELLNGPETESRWTDWTEHVEIIQPVLWAVMISLAAVWEALGVTPSAVVGHSQGELAAAVVAGALNLEEAARIITARAALGATFLGRGSLVSVAESAERLAERLAGRHGTLSIGAVNSPTSTIVAGSHEALDALVAELAADGVWHRRIAHAYASHSPQMDEVEEALLTAIGTINPRPGRAVFLSTVTGEPHDTAALDAAYWYRNQREPVSFRAAVETAVALGHTTFIEVSAHPVLVAALEDTAADATVITGTLRRDEGGPDRFATSAATLWTAGVDIDWTALHAGRTPHPVDLPTYPFQRRRYWLTAPSGAAGDPAGLGLTDTGHPLLGAVVRPADDEGLLLTGRLTPHGHPWLGQHRLLGTALLPGSALTELAIRAGDEAGCGRLRELVLGSPLVLPDRGGVLLQVAVGAPATDGTRTVAIHSRPEHDGDDEPWTCHAEGVLAAETGTEPDDALTSWPPLGAEPIDVSGFYAGAEAAGYGYGPAFHGLRAAWRLGEDIYAEVALPDTLRAEAQRYGLHPALLDAALHASALSLPTGPGTTELRQPFAWSDVRLYATGATELRVRLTPDGSDGSDGTRILLADPAGRAVAEVAALVQRTVDAGQLTAAAPADALLHTEWTPLKADQPAEDADAFATWAVLGDDLLDLTVTLQEGGHAVVGHSDLDGLLATMEAGVPAPEWVLVPCGTSGTSWAAALLDRWLAEERVSDVRLAVVTRDCGTDPAGIAVQHQVRLIQAEHPGRVVHLDLDADPEPDVPSALHAAHATGEPTLALRDGSLLVPRAQRVPDSGAYASLSGGTVLLTASGDGAAATALVHHLVTERAVRSLLLAAPATDPLTELTTVLGELLRTSGATLEQVTGDLSDRSWLATLVGDRPLTAVVDTAGDPMVTSHLHELTQADSSLTAFAVLAARPDARLTALAHERRAAELPVALATGAPWDARSDLSEGAGAALATVLDRSLPPLVATRLDPTDLRRRAATGTLPPELRDLAPASPTRRRGAAGATEGTDPAAGDALVRKLAGLGADERLRHLTDLVRRQAAAVLGHDSAEAVDAERQFKDIGFDSMMAVQLRNRLGAETGLTFPPTLVFTYPAPTALAAHLDERLRLADGDPAAPDDTDRVLAEIERLDTALAAVEPGIDDHAARARVVKRLESVLWRWTTGTAPTGDGPDEGVLDGTALDSVTDDEMFDLIDRELGA</sequence>
<dbReference type="Pfam" id="PF02801">
    <property type="entry name" value="Ketoacyl-synt_C"/>
    <property type="match status" value="2"/>
</dbReference>
<dbReference type="InterPro" id="IPR049551">
    <property type="entry name" value="PKS_DH_C"/>
</dbReference>
<feature type="region of interest" description="N-terminal hotdog fold" evidence="9">
    <location>
        <begin position="2464"/>
        <end position="2589"/>
    </location>
</feature>
<dbReference type="InterPro" id="IPR018201">
    <property type="entry name" value="Ketoacyl_synth_AS"/>
</dbReference>
<dbReference type="SUPFAM" id="SSF53901">
    <property type="entry name" value="Thiolase-like"/>
    <property type="match status" value="2"/>
</dbReference>
<dbReference type="InterPro" id="IPR042104">
    <property type="entry name" value="PKS_dehydratase_sf"/>
</dbReference>
<dbReference type="SMART" id="SM00827">
    <property type="entry name" value="PKS_AT"/>
    <property type="match status" value="2"/>
</dbReference>
<dbReference type="SUPFAM" id="SSF47336">
    <property type="entry name" value="ACP-like"/>
    <property type="match status" value="2"/>
</dbReference>
<dbReference type="InterPro" id="IPR049552">
    <property type="entry name" value="PKS_DH_N"/>
</dbReference>
<feature type="domain" description="PKS/mFAS DH" evidence="13">
    <location>
        <begin position="2464"/>
        <end position="2745"/>
    </location>
</feature>
<dbReference type="InterPro" id="IPR032821">
    <property type="entry name" value="PKS_assoc"/>
</dbReference>
<dbReference type="CDD" id="cd08952">
    <property type="entry name" value="KR_1_SDR_x"/>
    <property type="match status" value="1"/>
</dbReference>
<dbReference type="Gene3D" id="3.40.47.10">
    <property type="match status" value="2"/>
</dbReference>
<dbReference type="InterPro" id="IPR016035">
    <property type="entry name" value="Acyl_Trfase/lysoPLipase"/>
</dbReference>
<dbReference type="Pfam" id="PF00109">
    <property type="entry name" value="ketoacyl-synt"/>
    <property type="match status" value="2"/>
</dbReference>
<feature type="active site" description="Proton donor; for dehydratase activity" evidence="9">
    <location>
        <position position="2663"/>
    </location>
</feature>
<dbReference type="Pfam" id="PF16197">
    <property type="entry name" value="KAsynt_C_assoc"/>
    <property type="match status" value="2"/>
</dbReference>
<dbReference type="InterPro" id="IPR020806">
    <property type="entry name" value="PKS_PP-bd"/>
</dbReference>
<dbReference type="PROSITE" id="PS00606">
    <property type="entry name" value="KS3_1"/>
    <property type="match status" value="2"/>
</dbReference>
<keyword evidence="5" id="KW-0808">Transferase</keyword>
<dbReference type="InterPro" id="IPR013968">
    <property type="entry name" value="PKS_KR"/>
</dbReference>
<dbReference type="Gene3D" id="6.10.140.1830">
    <property type="match status" value="1"/>
</dbReference>
<dbReference type="SMART" id="SM01294">
    <property type="entry name" value="PKS_PP_betabranch"/>
    <property type="match status" value="2"/>
</dbReference>
<dbReference type="Pfam" id="PF00698">
    <property type="entry name" value="Acyl_transf_1"/>
    <property type="match status" value="2"/>
</dbReference>
<reference evidence="14" key="1">
    <citation type="submission" date="2022-12" db="EMBL/GenBank/DDBJ databases">
        <authorList>
            <person name="Ruckert C."/>
            <person name="Busche T."/>
            <person name="Kalinowski J."/>
            <person name="Wittmann C."/>
        </authorList>
    </citation>
    <scope>NUCLEOTIDE SEQUENCE</scope>
    <source>
        <strain evidence="14">DSM 40467</strain>
    </source>
</reference>
<dbReference type="SUPFAM" id="SSF52151">
    <property type="entry name" value="FabD/lysophospholipase-like"/>
    <property type="match status" value="2"/>
</dbReference>
<dbReference type="PROSITE" id="PS52019">
    <property type="entry name" value="PKS_MFAS_DH"/>
    <property type="match status" value="1"/>
</dbReference>
<dbReference type="InterPro" id="IPR050091">
    <property type="entry name" value="PKS_NRPS_Biosynth_Enz"/>
</dbReference>
<comment type="cofactor">
    <cofactor evidence="1">
        <name>pantetheine 4'-phosphate</name>
        <dbReference type="ChEBI" id="CHEBI:47942"/>
    </cofactor>
</comment>
<keyword evidence="6" id="KW-0045">Antibiotic biosynthesis</keyword>
<feature type="region of interest" description="C-terminal hotdog fold" evidence="9">
    <location>
        <begin position="2602"/>
        <end position="2745"/>
    </location>
</feature>
<feature type="domain" description="Ketosynthase family 3 (KS3)" evidence="12">
    <location>
        <begin position="39"/>
        <end position="465"/>
    </location>
</feature>
<dbReference type="InterPro" id="IPR015083">
    <property type="entry name" value="NorB/c/GfsB-D-like_docking"/>
</dbReference>
<dbReference type="InterPro" id="IPR036736">
    <property type="entry name" value="ACP-like_sf"/>
</dbReference>
<dbReference type="InterPro" id="IPR009081">
    <property type="entry name" value="PP-bd_ACP"/>
</dbReference>
<proteinExistence type="predicted"/>
<evidence type="ECO:0000256" key="10">
    <source>
        <dbReference type="SAM" id="MobiDB-lite"/>
    </source>
</evidence>
<dbReference type="SUPFAM" id="SSF55048">
    <property type="entry name" value="Probable ACP-binding domain of malonyl-CoA ACP transacylase"/>
    <property type="match status" value="2"/>
</dbReference>
<dbReference type="InterPro" id="IPR014030">
    <property type="entry name" value="Ketoacyl_synth_N"/>
</dbReference>
<evidence type="ECO:0000313" key="14">
    <source>
        <dbReference type="EMBL" id="WAZ19996.1"/>
    </source>
</evidence>
<dbReference type="SMART" id="SM00823">
    <property type="entry name" value="PKS_PP"/>
    <property type="match status" value="2"/>
</dbReference>
<dbReference type="SMART" id="SM00825">
    <property type="entry name" value="PKS_KS"/>
    <property type="match status" value="2"/>
</dbReference>
<feature type="domain" description="Carrier" evidence="11">
    <location>
        <begin position="3168"/>
        <end position="3243"/>
    </location>
</feature>
<dbReference type="Proteomes" id="UP001164439">
    <property type="component" value="Chromosome"/>
</dbReference>
<keyword evidence="3" id="KW-0596">Phosphopantetheine</keyword>
<dbReference type="InterPro" id="IPR049900">
    <property type="entry name" value="PKS_mFAS_DH"/>
</dbReference>
<dbReference type="NCBIfam" id="NF045894">
    <property type="entry name" value="PKS_plus_SDR"/>
    <property type="match status" value="1"/>
</dbReference>
<dbReference type="Pfam" id="PF21089">
    <property type="entry name" value="PKS_DH_N"/>
    <property type="match status" value="1"/>
</dbReference>
<dbReference type="Pfam" id="PF14765">
    <property type="entry name" value="PS-DH"/>
    <property type="match status" value="1"/>
</dbReference>
<dbReference type="SMART" id="SM00826">
    <property type="entry name" value="PKS_DH"/>
    <property type="match status" value="1"/>
</dbReference>
<dbReference type="PANTHER" id="PTHR43775">
    <property type="entry name" value="FATTY ACID SYNTHASE"/>
    <property type="match status" value="1"/>
</dbReference>
<dbReference type="InterPro" id="IPR001227">
    <property type="entry name" value="Ac_transferase_dom_sf"/>
</dbReference>
<dbReference type="PROSITE" id="PS52004">
    <property type="entry name" value="KS3_2"/>
    <property type="match status" value="2"/>
</dbReference>
<evidence type="ECO:0000256" key="8">
    <source>
        <dbReference type="ARBA" id="ARBA00023315"/>
    </source>
</evidence>
<keyword evidence="7" id="KW-0511">Multifunctional enzyme</keyword>
<name>A0ABY7K662_9ACTN</name>
<dbReference type="CDD" id="cd00833">
    <property type="entry name" value="PKS"/>
    <property type="match status" value="2"/>
</dbReference>
<dbReference type="PROSITE" id="PS00012">
    <property type="entry name" value="PHOSPHOPANTETHEINE"/>
    <property type="match status" value="2"/>
</dbReference>
<evidence type="ECO:0000259" key="13">
    <source>
        <dbReference type="PROSITE" id="PS52019"/>
    </source>
</evidence>
<evidence type="ECO:0000256" key="3">
    <source>
        <dbReference type="ARBA" id="ARBA00022450"/>
    </source>
</evidence>
<gene>
    <name evidence="14" type="ORF">STRCI_001086</name>
</gene>
<evidence type="ECO:0000256" key="6">
    <source>
        <dbReference type="ARBA" id="ARBA00023194"/>
    </source>
</evidence>
<dbReference type="InterPro" id="IPR006162">
    <property type="entry name" value="Ppantetheine_attach_site"/>
</dbReference>
<dbReference type="InterPro" id="IPR041618">
    <property type="entry name" value="PKS_DE"/>
</dbReference>
<evidence type="ECO:0000259" key="11">
    <source>
        <dbReference type="PROSITE" id="PS50075"/>
    </source>
</evidence>
<dbReference type="InterPro" id="IPR016039">
    <property type="entry name" value="Thiolase-like"/>
</dbReference>
<dbReference type="Gene3D" id="3.10.129.110">
    <property type="entry name" value="Polyketide synthase dehydratase"/>
    <property type="match status" value="1"/>
</dbReference>
<feature type="region of interest" description="Disordered" evidence="10">
    <location>
        <begin position="3299"/>
        <end position="3319"/>
    </location>
</feature>
<dbReference type="Pfam" id="PF18369">
    <property type="entry name" value="PKS_DE"/>
    <property type="match status" value="1"/>
</dbReference>
<dbReference type="InterPro" id="IPR014043">
    <property type="entry name" value="Acyl_transferase_dom"/>
</dbReference>
<dbReference type="SMART" id="SM00822">
    <property type="entry name" value="PKS_KR"/>
    <property type="match status" value="1"/>
</dbReference>
<feature type="domain" description="Ketosynthase family 3 (KS3)" evidence="12">
    <location>
        <begin position="1547"/>
        <end position="1973"/>
    </location>
</feature>
<comment type="pathway">
    <text evidence="2">Antibiotic biosynthesis.</text>
</comment>
<keyword evidence="4" id="KW-0597">Phosphoprotein</keyword>
<evidence type="ECO:0000256" key="7">
    <source>
        <dbReference type="ARBA" id="ARBA00023268"/>
    </source>
</evidence>
<dbReference type="EMBL" id="CP114413">
    <property type="protein sequence ID" value="WAZ19996.1"/>
    <property type="molecule type" value="Genomic_DNA"/>
</dbReference>
<dbReference type="Pfam" id="PF08659">
    <property type="entry name" value="KR"/>
    <property type="match status" value="1"/>
</dbReference>
<feature type="domain" description="Carrier" evidence="11">
    <location>
        <begin position="1451"/>
        <end position="1526"/>
    </location>
</feature>
<feature type="active site" description="Proton acceptor; for dehydratase activity" evidence="9">
    <location>
        <position position="2496"/>
    </location>
</feature>
<dbReference type="Gene3D" id="3.40.50.720">
    <property type="entry name" value="NAD(P)-binding Rossmann-like Domain"/>
    <property type="match status" value="2"/>
</dbReference>
<dbReference type="Gene3D" id="3.30.70.3290">
    <property type="match status" value="2"/>
</dbReference>
<dbReference type="SUPFAM" id="SSF51735">
    <property type="entry name" value="NAD(P)-binding Rossmann-fold domains"/>
    <property type="match status" value="3"/>
</dbReference>
<organism evidence="14 15">
    <name type="scientific">Streptomyces cinnabarinus</name>
    <dbReference type="NCBI Taxonomy" id="67287"/>
    <lineage>
        <taxon>Bacteria</taxon>
        <taxon>Bacillati</taxon>
        <taxon>Actinomycetota</taxon>
        <taxon>Actinomycetes</taxon>
        <taxon>Kitasatosporales</taxon>
        <taxon>Streptomycetaceae</taxon>
        <taxon>Streptomyces</taxon>
    </lineage>
</organism>
<dbReference type="PANTHER" id="PTHR43775:SF51">
    <property type="entry name" value="INACTIVE PHENOLPHTHIOCEROL SYNTHESIS POLYKETIDE SYNTHASE TYPE I PKS1-RELATED"/>
    <property type="match status" value="1"/>
</dbReference>
<accession>A0ABY7K662</accession>
<dbReference type="InterPro" id="IPR016036">
    <property type="entry name" value="Malonyl_transacylase_ACP-bd"/>
</dbReference>
<dbReference type="Pfam" id="PF08990">
    <property type="entry name" value="Docking"/>
    <property type="match status" value="1"/>
</dbReference>